<dbReference type="Gene3D" id="1.10.4030.10">
    <property type="entry name" value="Porin chaperone SurA, peptide-binding domain"/>
    <property type="match status" value="1"/>
</dbReference>
<dbReference type="PROSITE" id="PS50198">
    <property type="entry name" value="PPIC_PPIASE_2"/>
    <property type="match status" value="1"/>
</dbReference>
<evidence type="ECO:0000313" key="7">
    <source>
        <dbReference type="EMBL" id="APX91199.1"/>
    </source>
</evidence>
<dbReference type="SUPFAM" id="SSF54534">
    <property type="entry name" value="FKBP-like"/>
    <property type="match status" value="1"/>
</dbReference>
<dbReference type="EMBL" id="CP019124">
    <property type="protein sequence ID" value="APX91199.1"/>
    <property type="molecule type" value="Genomic_DNA"/>
</dbReference>
<accession>A0A1U7DMU2</accession>
<dbReference type="InterPro" id="IPR050280">
    <property type="entry name" value="OMP_Chaperone_SurA"/>
</dbReference>
<proteinExistence type="predicted"/>
<evidence type="ECO:0000259" key="6">
    <source>
        <dbReference type="PROSITE" id="PS50198"/>
    </source>
</evidence>
<dbReference type="InterPro" id="IPR046357">
    <property type="entry name" value="PPIase_dom_sf"/>
</dbReference>
<dbReference type="STRING" id="1267768.BV394_14390"/>
<dbReference type="Pfam" id="PF00639">
    <property type="entry name" value="Rotamase"/>
    <property type="match status" value="1"/>
</dbReference>
<sequence length="403" mass="43059">MLTGAPATAPAALSESGAALAGPFSPVITVDGRAITEYELSQRIRFLTLLRTPGDPAEEARTTLINERLYELAAQRAKITVTDEELRTGMEEFAGRANLALPQFLQAIGSGGISEETFRAFVRAGLLWRNVVRARFGPRAAQVDERDISNLINLAPSSAGARVLLSELVLPATPETAAQSQALAERLQREIKSEVAFARAAREFSVSPTAGRGGKLEWIPLANLPPALAPVILSLSPGQVSPPVPVTNAIVLFQLRALDEVDGGLPKGVKVDYAVLSVAGTDPAQAQAAVMQVARSADTCNDLYGLVKGRPGMKLVRETRAMSQVPNDIGIQLARLDADESSVALTRDGGRTRTLVMLCERIVSEADDARKTEVRGALVNRRLGTLAENYLAELRAQAIIVEK</sequence>
<dbReference type="GO" id="GO:0003755">
    <property type="term" value="F:peptidyl-prolyl cis-trans isomerase activity"/>
    <property type="evidence" value="ECO:0007669"/>
    <property type="project" value="UniProtKB-KW"/>
</dbReference>
<protein>
    <recommendedName>
        <fullName evidence="1">Parvulin-like PPIase</fullName>
    </recommendedName>
    <alternativeName>
        <fullName evidence="3">Peptidyl-prolyl cis-trans isomerase plp</fullName>
    </alternativeName>
    <alternativeName>
        <fullName evidence="4">Rotamase plp</fullName>
    </alternativeName>
</protein>
<dbReference type="InterPro" id="IPR027304">
    <property type="entry name" value="Trigger_fact/SurA_dom_sf"/>
</dbReference>
<feature type="domain" description="PpiC" evidence="6">
    <location>
        <begin position="160"/>
        <end position="257"/>
    </location>
</feature>
<organism evidence="7 8">
    <name type="scientific">Brevirhabdus pacifica</name>
    <dbReference type="NCBI Taxonomy" id="1267768"/>
    <lineage>
        <taxon>Bacteria</taxon>
        <taxon>Pseudomonadati</taxon>
        <taxon>Pseudomonadota</taxon>
        <taxon>Alphaproteobacteria</taxon>
        <taxon>Rhodobacterales</taxon>
        <taxon>Paracoccaceae</taxon>
        <taxon>Brevirhabdus</taxon>
    </lineage>
</organism>
<dbReference type="AlphaFoldDB" id="A0A1U7DMU2"/>
<evidence type="ECO:0000256" key="2">
    <source>
        <dbReference type="ARBA" id="ARBA00022729"/>
    </source>
</evidence>
<keyword evidence="5" id="KW-0413">Isomerase</keyword>
<dbReference type="PANTHER" id="PTHR47637:SF1">
    <property type="entry name" value="CHAPERONE SURA"/>
    <property type="match status" value="1"/>
</dbReference>
<evidence type="ECO:0000256" key="4">
    <source>
        <dbReference type="ARBA" id="ARBA00031484"/>
    </source>
</evidence>
<gene>
    <name evidence="7" type="ORF">BV394_14390</name>
</gene>
<keyword evidence="2" id="KW-0732">Signal</keyword>
<evidence type="ECO:0000256" key="5">
    <source>
        <dbReference type="PROSITE-ProRule" id="PRU00278"/>
    </source>
</evidence>
<dbReference type="Gene3D" id="3.10.50.40">
    <property type="match status" value="1"/>
</dbReference>
<dbReference type="PANTHER" id="PTHR47637">
    <property type="entry name" value="CHAPERONE SURA"/>
    <property type="match status" value="1"/>
</dbReference>
<dbReference type="Proteomes" id="UP000187266">
    <property type="component" value="Chromosome"/>
</dbReference>
<keyword evidence="5" id="KW-0697">Rotamase</keyword>
<dbReference type="SUPFAM" id="SSF109998">
    <property type="entry name" value="Triger factor/SurA peptide-binding domain-like"/>
    <property type="match status" value="1"/>
</dbReference>
<name>A0A1U7DMU2_9RHOB</name>
<evidence type="ECO:0000256" key="1">
    <source>
        <dbReference type="ARBA" id="ARBA00018370"/>
    </source>
</evidence>
<evidence type="ECO:0000313" key="8">
    <source>
        <dbReference type="Proteomes" id="UP000187266"/>
    </source>
</evidence>
<evidence type="ECO:0000256" key="3">
    <source>
        <dbReference type="ARBA" id="ARBA00030642"/>
    </source>
</evidence>
<reference evidence="7 8" key="1">
    <citation type="submission" date="2017-01" db="EMBL/GenBank/DDBJ databases">
        <title>Genomic analysis of Xuhuaishuia manganoxidans DY6-4.</title>
        <authorList>
            <person name="Wang X."/>
        </authorList>
    </citation>
    <scope>NUCLEOTIDE SEQUENCE [LARGE SCALE GENOMIC DNA]</scope>
    <source>
        <strain evidence="7 8">DY6-4</strain>
    </source>
</reference>
<dbReference type="InterPro" id="IPR000297">
    <property type="entry name" value="PPIase_PpiC"/>
</dbReference>
<keyword evidence="8" id="KW-1185">Reference proteome</keyword>